<dbReference type="SUPFAM" id="SSF51556">
    <property type="entry name" value="Metallo-dependent hydrolases"/>
    <property type="match status" value="1"/>
</dbReference>
<protein>
    <submittedName>
        <fullName evidence="3">Imidazolonepropionase</fullName>
    </submittedName>
</protein>
<evidence type="ECO:0000256" key="1">
    <source>
        <dbReference type="SAM" id="SignalP"/>
    </source>
</evidence>
<dbReference type="EMBL" id="FZOU01000001">
    <property type="protein sequence ID" value="SNS33634.1"/>
    <property type="molecule type" value="Genomic_DNA"/>
</dbReference>
<dbReference type="InterPro" id="IPR011059">
    <property type="entry name" value="Metal-dep_hydrolase_composite"/>
</dbReference>
<dbReference type="RefSeq" id="WP_089406838.1">
    <property type="nucleotide sequence ID" value="NZ_FZOU01000001.1"/>
</dbReference>
<dbReference type="GO" id="GO:0016810">
    <property type="term" value="F:hydrolase activity, acting on carbon-nitrogen (but not peptide) bonds"/>
    <property type="evidence" value="ECO:0007669"/>
    <property type="project" value="InterPro"/>
</dbReference>
<dbReference type="OrthoDB" id="9782972at2"/>
<feature type="signal peptide" evidence="1">
    <location>
        <begin position="1"/>
        <end position="20"/>
    </location>
</feature>
<dbReference type="PANTHER" id="PTHR43135:SF3">
    <property type="entry name" value="ALPHA-D-RIBOSE 1-METHYLPHOSPHONATE 5-TRIPHOSPHATE DIPHOSPHATASE"/>
    <property type="match status" value="1"/>
</dbReference>
<accession>A0A239DPV4</accession>
<evidence type="ECO:0000259" key="2">
    <source>
        <dbReference type="Pfam" id="PF01979"/>
    </source>
</evidence>
<dbReference type="InterPro" id="IPR051781">
    <property type="entry name" value="Metallo-dep_Hydrolase"/>
</dbReference>
<keyword evidence="4" id="KW-1185">Reference proteome</keyword>
<evidence type="ECO:0000313" key="4">
    <source>
        <dbReference type="Proteomes" id="UP000198356"/>
    </source>
</evidence>
<dbReference type="InterPro" id="IPR032466">
    <property type="entry name" value="Metal_Hydrolase"/>
</dbReference>
<dbReference type="InterPro" id="IPR006680">
    <property type="entry name" value="Amidohydro-rel"/>
</dbReference>
<dbReference type="Gene3D" id="3.20.20.140">
    <property type="entry name" value="Metal-dependent hydrolases"/>
    <property type="match status" value="1"/>
</dbReference>
<proteinExistence type="predicted"/>
<sequence>MRIVTLLAAAILCAGPGARAADLVLTHARIYASPTAKPIEDGTILIHDGKIVSAGKSIQIPKNIPADDILDCKGQTVTAGLWNSHVHLLPVQFLHADEKSAPELTKAFQEMLTRWGFTTVFDIASTLANAETLRNRINTGEVRGPNILTVGEPFFPPHGVPVYVQGYLAQQHITLPDDATTAEAAARAQKQIEAGADGVKIFAGSIQEDTVLMMPLDRAKAIVNEAHRLHRPVFAHPTNLAGVNLALDSGVDILAHVTSDSHDGPWPSALVQRMLSAHMALIPTLTLFDVEAKKGGATPEAAAKFADQAVARLRAYASAGGEILFGTDVGYIYQFDTTEEYALMQHAGMSFPQILASLTTSPARRFGLSAHTGSIAPKMDADLVVLEGDPAADITAFARVRCTIRNGTVIYRAPEKTKQ</sequence>
<organism evidence="3 4">
    <name type="scientific">Granulicella rosea</name>
    <dbReference type="NCBI Taxonomy" id="474952"/>
    <lineage>
        <taxon>Bacteria</taxon>
        <taxon>Pseudomonadati</taxon>
        <taxon>Acidobacteriota</taxon>
        <taxon>Terriglobia</taxon>
        <taxon>Terriglobales</taxon>
        <taxon>Acidobacteriaceae</taxon>
        <taxon>Granulicella</taxon>
    </lineage>
</organism>
<dbReference type="Gene3D" id="2.30.40.10">
    <property type="entry name" value="Urease, subunit C, domain 1"/>
    <property type="match status" value="1"/>
</dbReference>
<gene>
    <name evidence="3" type="ORF">SAMN05421770_101554</name>
</gene>
<feature type="chain" id="PRO_5012850960" evidence="1">
    <location>
        <begin position="21"/>
        <end position="419"/>
    </location>
</feature>
<dbReference type="SUPFAM" id="SSF51338">
    <property type="entry name" value="Composite domain of metallo-dependent hydrolases"/>
    <property type="match status" value="1"/>
</dbReference>
<evidence type="ECO:0000313" key="3">
    <source>
        <dbReference type="EMBL" id="SNS33634.1"/>
    </source>
</evidence>
<dbReference type="AlphaFoldDB" id="A0A239DPV4"/>
<keyword evidence="1" id="KW-0732">Signal</keyword>
<dbReference type="Pfam" id="PF01979">
    <property type="entry name" value="Amidohydro_1"/>
    <property type="match status" value="1"/>
</dbReference>
<dbReference type="Proteomes" id="UP000198356">
    <property type="component" value="Unassembled WGS sequence"/>
</dbReference>
<reference evidence="3 4" key="1">
    <citation type="submission" date="2017-06" db="EMBL/GenBank/DDBJ databases">
        <authorList>
            <person name="Kim H.J."/>
            <person name="Triplett B.A."/>
        </authorList>
    </citation>
    <scope>NUCLEOTIDE SEQUENCE [LARGE SCALE GENOMIC DNA]</scope>
    <source>
        <strain evidence="3 4">DSM 18704</strain>
    </source>
</reference>
<name>A0A239DPV4_9BACT</name>
<feature type="domain" description="Amidohydrolase-related" evidence="2">
    <location>
        <begin position="76"/>
        <end position="409"/>
    </location>
</feature>
<dbReference type="PANTHER" id="PTHR43135">
    <property type="entry name" value="ALPHA-D-RIBOSE 1-METHYLPHOSPHONATE 5-TRIPHOSPHATE DIPHOSPHATASE"/>
    <property type="match status" value="1"/>
</dbReference>